<dbReference type="InterPro" id="IPR050482">
    <property type="entry name" value="Sensor_HK_TwoCompSys"/>
</dbReference>
<dbReference type="RefSeq" id="WP_285575049.1">
    <property type="nucleotide sequence ID" value="NZ_BSTK01000006.1"/>
</dbReference>
<evidence type="ECO:0000256" key="3">
    <source>
        <dbReference type="ARBA" id="ARBA00022553"/>
    </source>
</evidence>
<protein>
    <recommendedName>
        <fullName evidence="2">histidine kinase</fullName>
        <ecNumber evidence="2">2.7.13.3</ecNumber>
    </recommendedName>
</protein>
<dbReference type="GO" id="GO:0046983">
    <property type="term" value="F:protein dimerization activity"/>
    <property type="evidence" value="ECO:0007669"/>
    <property type="project" value="InterPro"/>
</dbReference>
<dbReference type="SUPFAM" id="SSF55874">
    <property type="entry name" value="ATPase domain of HSP90 chaperone/DNA topoisomerase II/histidine kinase"/>
    <property type="match status" value="1"/>
</dbReference>
<evidence type="ECO:0000256" key="6">
    <source>
        <dbReference type="ARBA" id="ARBA00022777"/>
    </source>
</evidence>
<dbReference type="SMART" id="SM00065">
    <property type="entry name" value="GAF"/>
    <property type="match status" value="1"/>
</dbReference>
<dbReference type="Gene3D" id="3.30.450.40">
    <property type="match status" value="1"/>
</dbReference>
<dbReference type="Pfam" id="PF07730">
    <property type="entry name" value="HisKA_3"/>
    <property type="match status" value="1"/>
</dbReference>
<feature type="domain" description="GAF" evidence="9">
    <location>
        <begin position="62"/>
        <end position="211"/>
    </location>
</feature>
<evidence type="ECO:0000256" key="8">
    <source>
        <dbReference type="ARBA" id="ARBA00023012"/>
    </source>
</evidence>
<dbReference type="Pfam" id="PF01590">
    <property type="entry name" value="GAF"/>
    <property type="match status" value="1"/>
</dbReference>
<dbReference type="InterPro" id="IPR011712">
    <property type="entry name" value="Sig_transdc_His_kin_sub3_dim/P"/>
</dbReference>
<dbReference type="PANTHER" id="PTHR24421">
    <property type="entry name" value="NITRATE/NITRITE SENSOR PROTEIN NARX-RELATED"/>
    <property type="match status" value="1"/>
</dbReference>
<comment type="caution">
    <text evidence="10">The sequence shown here is derived from an EMBL/GenBank/DDBJ whole genome shotgun (WGS) entry which is preliminary data.</text>
</comment>
<evidence type="ECO:0000313" key="10">
    <source>
        <dbReference type="EMBL" id="GLY86674.1"/>
    </source>
</evidence>
<dbReference type="EC" id="2.7.13.3" evidence="2"/>
<dbReference type="InterPro" id="IPR003018">
    <property type="entry name" value="GAF"/>
</dbReference>
<dbReference type="GO" id="GO:0005524">
    <property type="term" value="F:ATP binding"/>
    <property type="evidence" value="ECO:0007669"/>
    <property type="project" value="UniProtKB-KW"/>
</dbReference>
<dbReference type="Proteomes" id="UP001165074">
    <property type="component" value="Unassembled WGS sequence"/>
</dbReference>
<dbReference type="EMBL" id="BSTK01000006">
    <property type="protein sequence ID" value="GLY86674.1"/>
    <property type="molecule type" value="Genomic_DNA"/>
</dbReference>
<dbReference type="GO" id="GO:0016020">
    <property type="term" value="C:membrane"/>
    <property type="evidence" value="ECO:0007669"/>
    <property type="project" value="InterPro"/>
</dbReference>
<dbReference type="Gene3D" id="3.30.565.10">
    <property type="entry name" value="Histidine kinase-like ATPase, C-terminal domain"/>
    <property type="match status" value="1"/>
</dbReference>
<name>A0A9W6S3D6_9ACTN</name>
<dbReference type="Gene3D" id="1.20.5.1930">
    <property type="match status" value="1"/>
</dbReference>
<evidence type="ECO:0000256" key="2">
    <source>
        <dbReference type="ARBA" id="ARBA00012438"/>
    </source>
</evidence>
<evidence type="ECO:0000256" key="5">
    <source>
        <dbReference type="ARBA" id="ARBA00022741"/>
    </source>
</evidence>
<keyword evidence="5" id="KW-0547">Nucleotide-binding</keyword>
<comment type="catalytic activity">
    <reaction evidence="1">
        <text>ATP + protein L-histidine = ADP + protein N-phospho-L-histidine.</text>
        <dbReference type="EC" id="2.7.13.3"/>
    </reaction>
</comment>
<proteinExistence type="predicted"/>
<keyword evidence="11" id="KW-1185">Reference proteome</keyword>
<organism evidence="10 11">
    <name type="scientific">Actinoallomurus iriomotensis</name>
    <dbReference type="NCBI Taxonomy" id="478107"/>
    <lineage>
        <taxon>Bacteria</taxon>
        <taxon>Bacillati</taxon>
        <taxon>Actinomycetota</taxon>
        <taxon>Actinomycetes</taxon>
        <taxon>Streptosporangiales</taxon>
        <taxon>Thermomonosporaceae</taxon>
        <taxon>Actinoallomurus</taxon>
    </lineage>
</organism>
<evidence type="ECO:0000259" key="9">
    <source>
        <dbReference type="SMART" id="SM00065"/>
    </source>
</evidence>
<evidence type="ECO:0000256" key="1">
    <source>
        <dbReference type="ARBA" id="ARBA00000085"/>
    </source>
</evidence>
<keyword evidence="4" id="KW-0808">Transferase</keyword>
<dbReference type="GO" id="GO:0000155">
    <property type="term" value="F:phosphorelay sensor kinase activity"/>
    <property type="evidence" value="ECO:0007669"/>
    <property type="project" value="InterPro"/>
</dbReference>
<dbReference type="SUPFAM" id="SSF55781">
    <property type="entry name" value="GAF domain-like"/>
    <property type="match status" value="1"/>
</dbReference>
<keyword evidence="3" id="KW-0597">Phosphoprotein</keyword>
<dbReference type="CDD" id="cd16917">
    <property type="entry name" value="HATPase_UhpB-NarQ-NarX-like"/>
    <property type="match status" value="1"/>
</dbReference>
<dbReference type="InterPro" id="IPR036890">
    <property type="entry name" value="HATPase_C_sf"/>
</dbReference>
<evidence type="ECO:0000313" key="11">
    <source>
        <dbReference type="Proteomes" id="UP001165074"/>
    </source>
</evidence>
<gene>
    <name evidence="10" type="ORF">Airi02_046030</name>
</gene>
<keyword evidence="8" id="KW-0902">Two-component regulatory system</keyword>
<keyword evidence="7" id="KW-0067">ATP-binding</keyword>
<dbReference type="PANTHER" id="PTHR24421:SF10">
    <property type="entry name" value="NITRATE_NITRITE SENSOR PROTEIN NARQ"/>
    <property type="match status" value="1"/>
</dbReference>
<dbReference type="AlphaFoldDB" id="A0A9W6S3D6"/>
<evidence type="ECO:0000256" key="7">
    <source>
        <dbReference type="ARBA" id="ARBA00022840"/>
    </source>
</evidence>
<dbReference type="Pfam" id="PF02518">
    <property type="entry name" value="HATPase_c"/>
    <property type="match status" value="1"/>
</dbReference>
<evidence type="ECO:0000256" key="4">
    <source>
        <dbReference type="ARBA" id="ARBA00022679"/>
    </source>
</evidence>
<accession>A0A9W6S3D6</accession>
<dbReference type="InterPro" id="IPR029016">
    <property type="entry name" value="GAF-like_dom_sf"/>
</dbReference>
<dbReference type="InterPro" id="IPR003594">
    <property type="entry name" value="HATPase_dom"/>
</dbReference>
<keyword evidence="6" id="KW-0418">Kinase</keyword>
<reference evidence="10" key="1">
    <citation type="submission" date="2023-03" db="EMBL/GenBank/DDBJ databases">
        <title>Actinoallomurus iriomotensis NBRC 103684.</title>
        <authorList>
            <person name="Ichikawa N."/>
            <person name="Sato H."/>
            <person name="Tonouchi N."/>
        </authorList>
    </citation>
    <scope>NUCLEOTIDE SEQUENCE</scope>
    <source>
        <strain evidence="10">NBRC 103684</strain>
    </source>
</reference>
<sequence>MGVRDAVTRLANGPAARSLRARATESTAALRSALVDRAELDRLERAHGALRRVTTLVARGLSPTEAFTAVAGELGALVRADHAAIDRYEDDQTATVVGWWSDSHSPEIIAPIAERWPIGPRSAAALVLRTGGPVRRSAASFTGEAGAWARSHGIDHIVSCPVWVEGRLWGDVAVMFRGETPPPDDTETRLEDFVELVACTLAQAESRADLIDSRARVIAASDATRRRIERDLHDGVQQHLVALTFDLRAAESATPAGHDDLRKRLTNTGESLANAISELQEICRGLHPGVLSKSGLKTALQTLARRSPVPVELRAEVPPSLSEQLQVTLYYIVSEGLNNVAKHADASVVRVDLDHDDHEIRLSIRDDGRGGAVVGHGSGLIGLKDRVDTVNGTLRLRSPTGEGTWLEVTIPR</sequence>